<evidence type="ECO:0000313" key="2">
    <source>
        <dbReference type="Proteomes" id="UP000189437"/>
    </source>
</evidence>
<organism evidence="1 2">
    <name type="scientific">Rodentibacter heidelbergensis</name>
    <dbReference type="NCBI Taxonomy" id="1908258"/>
    <lineage>
        <taxon>Bacteria</taxon>
        <taxon>Pseudomonadati</taxon>
        <taxon>Pseudomonadota</taxon>
        <taxon>Gammaproteobacteria</taxon>
        <taxon>Pasteurellales</taxon>
        <taxon>Pasteurellaceae</taxon>
        <taxon>Rodentibacter</taxon>
    </lineage>
</organism>
<dbReference type="EMBL" id="MLHH01000012">
    <property type="protein sequence ID" value="OOF36352.1"/>
    <property type="molecule type" value="Genomic_DNA"/>
</dbReference>
<sequence>MTHPESQKVKGIPNGIKGNAIKVTFPKGKVLSEKAKRLFLKGFKQYVNLGIVECYINKGRRLYSFIEGREALENIILSGEFFHDH</sequence>
<protein>
    <submittedName>
        <fullName evidence="1">Uncharacterized protein</fullName>
    </submittedName>
</protein>
<reference evidence="1 2" key="1">
    <citation type="submission" date="2016-10" db="EMBL/GenBank/DDBJ databases">
        <title>Rodentibacter gen. nov. and new species.</title>
        <authorList>
            <person name="Christensen H."/>
        </authorList>
    </citation>
    <scope>NUCLEOTIDE SEQUENCE [LARGE SCALE GENOMIC DNA]</scope>
    <source>
        <strain evidence="1 2">Ac69</strain>
    </source>
</reference>
<gene>
    <name evidence="1" type="ORF">BKK48_06245</name>
</gene>
<keyword evidence="2" id="KW-1185">Reference proteome</keyword>
<dbReference type="RefSeq" id="WP_077427289.1">
    <property type="nucleotide sequence ID" value="NZ_MLHH01000012.1"/>
</dbReference>
<dbReference type="AlphaFoldDB" id="A0A1V3I946"/>
<name>A0A1V3I946_9PAST</name>
<evidence type="ECO:0000313" key="1">
    <source>
        <dbReference type="EMBL" id="OOF36352.1"/>
    </source>
</evidence>
<proteinExistence type="predicted"/>
<dbReference type="STRING" id="1908258.BKK48_06245"/>
<comment type="caution">
    <text evidence="1">The sequence shown here is derived from an EMBL/GenBank/DDBJ whole genome shotgun (WGS) entry which is preliminary data.</text>
</comment>
<accession>A0A1V3I946</accession>
<dbReference type="Proteomes" id="UP000189437">
    <property type="component" value="Unassembled WGS sequence"/>
</dbReference>